<dbReference type="InterPro" id="IPR029044">
    <property type="entry name" value="Nucleotide-diphossugar_trans"/>
</dbReference>
<dbReference type="Pfam" id="PF04488">
    <property type="entry name" value="Gly_transf_sug"/>
    <property type="match status" value="1"/>
</dbReference>
<dbReference type="PANTHER" id="PTHR12042:SF21">
    <property type="entry name" value="ALPHA1,4-GALACTOSYLTRANSFERASE 1-RELATED"/>
    <property type="match status" value="1"/>
</dbReference>
<dbReference type="GO" id="GO:0016020">
    <property type="term" value="C:membrane"/>
    <property type="evidence" value="ECO:0007669"/>
    <property type="project" value="GOC"/>
</dbReference>
<evidence type="ECO:0000313" key="3">
    <source>
        <dbReference type="EMBL" id="RUS24492.1"/>
    </source>
</evidence>
<reference evidence="3 4" key="1">
    <citation type="journal article" date="2018" name="New Phytol.">
        <title>Phylogenomics of Endogonaceae and evolution of mycorrhizas within Mucoromycota.</title>
        <authorList>
            <person name="Chang Y."/>
            <person name="Desiro A."/>
            <person name="Na H."/>
            <person name="Sandor L."/>
            <person name="Lipzen A."/>
            <person name="Clum A."/>
            <person name="Barry K."/>
            <person name="Grigoriev I.V."/>
            <person name="Martin F.M."/>
            <person name="Stajich J.E."/>
            <person name="Smith M.E."/>
            <person name="Bonito G."/>
            <person name="Spatafora J.W."/>
        </authorList>
    </citation>
    <scope>NUCLEOTIDE SEQUENCE [LARGE SCALE GENOMIC DNA]</scope>
    <source>
        <strain evidence="3 4">AD002</strain>
    </source>
</reference>
<dbReference type="SUPFAM" id="SSF53448">
    <property type="entry name" value="Nucleotide-diphospho-sugar transferases"/>
    <property type="match status" value="1"/>
</dbReference>
<dbReference type="Gene3D" id="3.90.550.20">
    <property type="match status" value="1"/>
</dbReference>
<evidence type="ECO:0008006" key="5">
    <source>
        <dbReference type="Google" id="ProtNLM"/>
    </source>
</evidence>
<organism evidence="3 4">
    <name type="scientific">Jimgerdemannia flammicorona</name>
    <dbReference type="NCBI Taxonomy" id="994334"/>
    <lineage>
        <taxon>Eukaryota</taxon>
        <taxon>Fungi</taxon>
        <taxon>Fungi incertae sedis</taxon>
        <taxon>Mucoromycota</taxon>
        <taxon>Mucoromycotina</taxon>
        <taxon>Endogonomycetes</taxon>
        <taxon>Endogonales</taxon>
        <taxon>Endogonaceae</taxon>
        <taxon>Jimgerdemannia</taxon>
    </lineage>
</organism>
<keyword evidence="2" id="KW-1133">Transmembrane helix</keyword>
<keyword evidence="2" id="KW-0812">Transmembrane</keyword>
<evidence type="ECO:0000313" key="4">
    <source>
        <dbReference type="Proteomes" id="UP000274822"/>
    </source>
</evidence>
<dbReference type="PANTHER" id="PTHR12042">
    <property type="entry name" value="LACTOSYLCERAMIDE 4-ALPHA-GALACTOSYLTRANSFERASE ALPHA- 1,4-GALACTOSYLTRANSFERASE"/>
    <property type="match status" value="1"/>
</dbReference>
<evidence type="ECO:0000256" key="1">
    <source>
        <dbReference type="ARBA" id="ARBA00009003"/>
    </source>
</evidence>
<accession>A0A433Q433</accession>
<feature type="transmembrane region" description="Helical" evidence="2">
    <location>
        <begin position="39"/>
        <end position="59"/>
    </location>
</feature>
<proteinExistence type="inferred from homology"/>
<comment type="caution">
    <text evidence="3">The sequence shown here is derived from an EMBL/GenBank/DDBJ whole genome shotgun (WGS) entry which is preliminary data.</text>
</comment>
<name>A0A433Q433_9FUNG</name>
<dbReference type="EMBL" id="RBNJ01015843">
    <property type="protein sequence ID" value="RUS24492.1"/>
    <property type="molecule type" value="Genomic_DNA"/>
</dbReference>
<gene>
    <name evidence="3" type="ORF">BC938DRAFT_473502</name>
</gene>
<keyword evidence="2" id="KW-0472">Membrane</keyword>
<sequence length="396" mass="46571">MVELGHIRPIMWPFSGARKNAAYVRLSPRRGLCFSPFKIAALLGVMGIVVFFSVAQLQLNLRVYLREWISHEEDRYYEPLHGCFDNVPADSPYYSQDAVSFKHDIAAGIPLTDGWECFDFASTIKSEPTKPREHIIYHTYWRADLLPIGDKQISALRSVYATQNINYTTIYLWSNGDLTNSRLLMNLKNRVGESLQLRHYKAEELAKDTPMDGSPNLVFNDQYAYLDGDLIRLLALYKYGGMWFDMDSLFIRDMSPLFEREWVSQWDCFLPRGYPFNGAFMRFRKDSPYVCEMLTEMATGPLPRKKTIDWGGYMYYRVYRRLLANGRMPFDIVPWCFSDPVSCHPYNSMPKLAEESKFDKRRLMQVFAYHWHNQWNKSPGTVFRYLDELHKDKLKW</sequence>
<dbReference type="InterPro" id="IPR007577">
    <property type="entry name" value="GlycoTrfase_DXD_sugar-bd_CS"/>
</dbReference>
<comment type="similarity">
    <text evidence="1">Belongs to the glycosyltransferase 32 family.</text>
</comment>
<protein>
    <recommendedName>
        <fullName evidence="5">Nucleotide-diphospho-sugar transferase</fullName>
    </recommendedName>
</protein>
<evidence type="ECO:0000256" key="2">
    <source>
        <dbReference type="SAM" id="Phobius"/>
    </source>
</evidence>
<dbReference type="InterPro" id="IPR051981">
    <property type="entry name" value="Glycosyltransf_32"/>
</dbReference>
<dbReference type="AlphaFoldDB" id="A0A433Q433"/>
<keyword evidence="4" id="KW-1185">Reference proteome</keyword>
<dbReference type="GO" id="GO:0006688">
    <property type="term" value="P:glycosphingolipid biosynthetic process"/>
    <property type="evidence" value="ECO:0007669"/>
    <property type="project" value="TreeGrafter"/>
</dbReference>
<dbReference type="Proteomes" id="UP000274822">
    <property type="component" value="Unassembled WGS sequence"/>
</dbReference>
<dbReference type="GO" id="GO:0016758">
    <property type="term" value="F:hexosyltransferase activity"/>
    <property type="evidence" value="ECO:0007669"/>
    <property type="project" value="TreeGrafter"/>
</dbReference>